<organism evidence="1 2">
    <name type="scientific">Roseateles depolymerans</name>
    <dbReference type="NCBI Taxonomy" id="76731"/>
    <lineage>
        <taxon>Bacteria</taxon>
        <taxon>Pseudomonadati</taxon>
        <taxon>Pseudomonadota</taxon>
        <taxon>Betaproteobacteria</taxon>
        <taxon>Burkholderiales</taxon>
        <taxon>Sphaerotilaceae</taxon>
        <taxon>Roseateles</taxon>
    </lineage>
</organism>
<dbReference type="InterPro" id="IPR018683">
    <property type="entry name" value="DUF2169"/>
</dbReference>
<evidence type="ECO:0000313" key="1">
    <source>
        <dbReference type="EMBL" id="ALV05360.1"/>
    </source>
</evidence>
<dbReference type="STRING" id="76731.RD2015_864"/>
<accession>A0A0U3N9Z1</accession>
<dbReference type="Pfam" id="PF09937">
    <property type="entry name" value="DUF2169"/>
    <property type="match status" value="1"/>
</dbReference>
<name>A0A0U3N9Z1_9BURK</name>
<dbReference type="OrthoDB" id="237820at2"/>
<keyword evidence="2" id="KW-1185">Reference proteome</keyword>
<dbReference type="RefSeq" id="WP_058933845.1">
    <property type="nucleotide sequence ID" value="NZ_CP013729.1"/>
</dbReference>
<evidence type="ECO:0000313" key="2">
    <source>
        <dbReference type="Proteomes" id="UP000060699"/>
    </source>
</evidence>
<dbReference type="KEGG" id="rdp:RD2015_864"/>
<dbReference type="EMBL" id="CP013729">
    <property type="protein sequence ID" value="ALV05360.1"/>
    <property type="molecule type" value="Genomic_DNA"/>
</dbReference>
<gene>
    <name evidence="1" type="ORF">RD2015_864</name>
</gene>
<sequence>MKIVAASRQLATSATVSVDSTGREHLTVVSKATWSLPEPGQRPRPLPPQALAFTDQYHGEPGASAMRYGDDFARHKARCDVLFDAQAHSPNGQPFKHLDVQWQVGALSKRLLAFGHREWRLSNGRAFMTEAIPIQSVPLHYGFAWGGSQLPLADAGQTPVPHPLNPAGLGWFDAERLSLIDGQPLPSLELPGQPIQHPGQKMEPVAFSAVPRDSEWRRRYAGTYDAAWQRDQFPLPPHDFDERFHQCAPEDQQMTYPEGGEEVMLQNMVRGRPQVRFKLPRLNLHKVHVLRTDYSVESPQAVVDTLFFEPDEGRFSVVWRASVPIRRRIQEFDTIAVGAVDPAWWLDLMEGRCINCGEAA</sequence>
<reference evidence="1 2" key="1">
    <citation type="submission" date="2015-12" db="EMBL/GenBank/DDBJ databases">
        <title>Complete genome of Roseateles depolymerans KCTC 42856.</title>
        <authorList>
            <person name="Kim K.M."/>
        </authorList>
    </citation>
    <scope>NUCLEOTIDE SEQUENCE [LARGE SCALE GENOMIC DNA]</scope>
    <source>
        <strain evidence="1 2">KCTC 42856</strain>
    </source>
</reference>
<proteinExistence type="predicted"/>
<protein>
    <submittedName>
        <fullName evidence="1">Uncharacterized protein</fullName>
    </submittedName>
</protein>
<dbReference type="AlphaFoldDB" id="A0A0U3N9Z1"/>
<dbReference type="Proteomes" id="UP000060699">
    <property type="component" value="Chromosome"/>
</dbReference>